<evidence type="ECO:0000313" key="1">
    <source>
        <dbReference type="EMBL" id="GAH27609.1"/>
    </source>
</evidence>
<dbReference type="AlphaFoldDB" id="X1FDY6"/>
<feature type="non-terminal residue" evidence="1">
    <location>
        <position position="1"/>
    </location>
</feature>
<protein>
    <submittedName>
        <fullName evidence="1">Uncharacterized protein</fullName>
    </submittedName>
</protein>
<proteinExistence type="predicted"/>
<comment type="caution">
    <text evidence="1">The sequence shown here is derived from an EMBL/GenBank/DDBJ whole genome shotgun (WGS) entry which is preliminary data.</text>
</comment>
<accession>X1FDY6</accession>
<organism evidence="1">
    <name type="scientific">marine sediment metagenome</name>
    <dbReference type="NCBI Taxonomy" id="412755"/>
    <lineage>
        <taxon>unclassified sequences</taxon>
        <taxon>metagenomes</taxon>
        <taxon>ecological metagenomes</taxon>
    </lineage>
</organism>
<name>X1FDY6_9ZZZZ</name>
<sequence length="166" mass="19517">NVKGKLILSFIGLNKYWNPALQLFTEFRDLGEMSIVKNEELEKIYSFNDKVIIKNYINHIGEIIDSDGVLFIFDARNKKSIDLEWRNLVINGLDKINENTSVLIGLRTSEDHTKTAVWSRLIEEFNLNEYLEKKMISLLFFKITTEYRLELLDQFNTWISTISSFL</sequence>
<reference evidence="1" key="1">
    <citation type="journal article" date="2014" name="Front. Microbiol.">
        <title>High frequency of phylogenetically diverse reductive dehalogenase-homologous genes in deep subseafloor sedimentary metagenomes.</title>
        <authorList>
            <person name="Kawai M."/>
            <person name="Futagami T."/>
            <person name="Toyoda A."/>
            <person name="Takaki Y."/>
            <person name="Nishi S."/>
            <person name="Hori S."/>
            <person name="Arai W."/>
            <person name="Tsubouchi T."/>
            <person name="Morono Y."/>
            <person name="Uchiyama I."/>
            <person name="Ito T."/>
            <person name="Fujiyama A."/>
            <person name="Inagaki F."/>
            <person name="Takami H."/>
        </authorList>
    </citation>
    <scope>NUCLEOTIDE SEQUENCE</scope>
    <source>
        <strain evidence="1">Expedition CK06-06</strain>
    </source>
</reference>
<gene>
    <name evidence="1" type="ORF">S03H2_02823</name>
</gene>
<dbReference type="EMBL" id="BARU01000985">
    <property type="protein sequence ID" value="GAH27609.1"/>
    <property type="molecule type" value="Genomic_DNA"/>
</dbReference>